<dbReference type="GO" id="GO:0005829">
    <property type="term" value="C:cytosol"/>
    <property type="evidence" value="ECO:0007669"/>
    <property type="project" value="UniProtKB-SubCell"/>
</dbReference>
<evidence type="ECO:0000256" key="5">
    <source>
        <dbReference type="ARBA" id="ARBA00022917"/>
    </source>
</evidence>
<evidence type="ECO:0000256" key="6">
    <source>
        <dbReference type="ARBA" id="ARBA00044147"/>
    </source>
</evidence>
<comment type="subcellular location">
    <subcellularLocation>
        <location evidence="1">Cytoplasm</location>
        <location evidence="1">Cytosol</location>
    </subcellularLocation>
</comment>
<evidence type="ECO:0000256" key="10">
    <source>
        <dbReference type="SAM" id="Coils"/>
    </source>
</evidence>
<dbReference type="GO" id="GO:0003743">
    <property type="term" value="F:translation initiation factor activity"/>
    <property type="evidence" value="ECO:0007669"/>
    <property type="project" value="UniProtKB-KW"/>
</dbReference>
<dbReference type="InterPro" id="IPR042529">
    <property type="entry name" value="IF_2B-like_C"/>
</dbReference>
<dbReference type="PANTHER" id="PTHR10233">
    <property type="entry name" value="TRANSLATION INITIATION FACTOR EIF-2B"/>
    <property type="match status" value="1"/>
</dbReference>
<dbReference type="EMBL" id="GEDC01005665">
    <property type="protein sequence ID" value="JAS31633.1"/>
    <property type="molecule type" value="Transcribed_RNA"/>
</dbReference>
<feature type="coiled-coil region" evidence="10">
    <location>
        <begin position="541"/>
        <end position="584"/>
    </location>
</feature>
<evidence type="ECO:0000256" key="7">
    <source>
        <dbReference type="ARBA" id="ARBA00044356"/>
    </source>
</evidence>
<dbReference type="PANTHER" id="PTHR10233:SF14">
    <property type="entry name" value="TRANSLATION INITIATION FACTOR EIF-2B SUBUNIT DELTA"/>
    <property type="match status" value="1"/>
</dbReference>
<evidence type="ECO:0000313" key="11">
    <source>
        <dbReference type="EMBL" id="JAS31633.1"/>
    </source>
</evidence>
<reference evidence="11" key="1">
    <citation type="submission" date="2015-12" db="EMBL/GenBank/DDBJ databases">
        <title>De novo transcriptome assembly of four potential Pierce s Disease insect vectors from Arizona vineyards.</title>
        <authorList>
            <person name="Tassone E.E."/>
        </authorList>
    </citation>
    <scope>NUCLEOTIDE SEQUENCE</scope>
</reference>
<keyword evidence="10" id="KW-0175">Coiled coil</keyword>
<dbReference type="InterPro" id="IPR037171">
    <property type="entry name" value="NagB/RpiA_transferase-like"/>
</dbReference>
<evidence type="ECO:0000256" key="1">
    <source>
        <dbReference type="ARBA" id="ARBA00004514"/>
    </source>
</evidence>
<evidence type="ECO:0000256" key="3">
    <source>
        <dbReference type="ARBA" id="ARBA00022490"/>
    </source>
</evidence>
<dbReference type="Pfam" id="PF01008">
    <property type="entry name" value="IF-2B"/>
    <property type="match status" value="1"/>
</dbReference>
<organism evidence="11">
    <name type="scientific">Clastoptera arizonana</name>
    <name type="common">Arizona spittle bug</name>
    <dbReference type="NCBI Taxonomy" id="38151"/>
    <lineage>
        <taxon>Eukaryota</taxon>
        <taxon>Metazoa</taxon>
        <taxon>Ecdysozoa</taxon>
        <taxon>Arthropoda</taxon>
        <taxon>Hexapoda</taxon>
        <taxon>Insecta</taxon>
        <taxon>Pterygota</taxon>
        <taxon>Neoptera</taxon>
        <taxon>Paraneoptera</taxon>
        <taxon>Hemiptera</taxon>
        <taxon>Auchenorrhyncha</taxon>
        <taxon>Cercopoidea</taxon>
        <taxon>Clastopteridae</taxon>
        <taxon>Clastoptera</taxon>
    </lineage>
</organism>
<evidence type="ECO:0000256" key="4">
    <source>
        <dbReference type="ARBA" id="ARBA00022540"/>
    </source>
</evidence>
<accession>A0A1B6E126</accession>
<dbReference type="SUPFAM" id="SSF100950">
    <property type="entry name" value="NagB/RpiA/CoA transferase-like"/>
    <property type="match status" value="1"/>
</dbReference>
<evidence type="ECO:0000256" key="2">
    <source>
        <dbReference type="ARBA" id="ARBA00007251"/>
    </source>
</evidence>
<dbReference type="AlphaFoldDB" id="A0A1B6E126"/>
<evidence type="ECO:0000256" key="8">
    <source>
        <dbReference type="ARBA" id="ARBA00046432"/>
    </source>
</evidence>
<keyword evidence="3" id="KW-0963">Cytoplasm</keyword>
<name>A0A1B6E126_9HEMI</name>
<proteinExistence type="inferred from homology"/>
<gene>
    <name evidence="11" type="ORF">g.13953</name>
</gene>
<dbReference type="Gene3D" id="3.40.50.10470">
    <property type="entry name" value="Translation initiation factor eif-2b, domain 2"/>
    <property type="match status" value="1"/>
</dbReference>
<dbReference type="InterPro" id="IPR000649">
    <property type="entry name" value="IF-2B-related"/>
</dbReference>
<comment type="similarity">
    <text evidence="2 9">Belongs to the eIF-2B alpha/beta/delta subunits family.</text>
</comment>
<sequence>MAEDQAVSSISKFAKQKGKQFSINDRQTSTCHDIVNQSNCCLKNSSCSPPSDLKRSICSKTKSAVNNSCSDKQEPKCCSFKQKPEQLKQQPVKKIDESVPEIQTSNQIIEISRSKKRRLRKKKVVAIYTSKVDKNPPQAINIKSEVASTKANLPPVPVCNDSKTDTPKTLIKELRKRPDKTFLEARKKKLSAKSPPQETQVITRKVNQRESDNCNIKSNQDVSKVVEPRFPCYPRFYFPANTTSYNSKDKSKSGNNTVFYFGETKNELEGICSSKSYGNNTYDIPKQSNTIFNFNGIRNNKETTSILPPNESVFLKPRNISSSDHNKEDKRLHTITFTKPFDKEIQNSVQGIQFQLDNNKIDKINKSEPVIVNRSSGPISQQKMDSQFVKSTKSREEVLAEREAKKAAKLAAKSKHKTNTPEVVNEIAKTPTDVKVNLLNTNLTSGPIPKSRTVVDGGSALPKNVSDILGKVTDDNIPAKCNDQVDGEIRFQSDMVPTFTKLNLDSNYPKAVLDFLKTEPKNMFDESTKLVTAIGKVIAEKANMQNKVIQSEGKNEEVKSKAELRAERRAKQEAQRAAKISNKQEVIKKTQLKEEKPKAEIKTKSTTAVVKSTQHTAKLFSHLYQAKKTNLTLCETLNTRDIHPAIIRLGCQYRSRVVNGSNARCLALLHALKKMICDYKTPTEKEFSRGLESQLAPVTDYLNSCRPLSVSMTNAMRHIKWHLTQLPNDVSDVEAQKKLCEIVDTYIKEQIDVAGEAICNTVQKKIANNDVILTFGCSSLICRILVESHRSGTKFRVIVVDAGPWFEGREMLRRLVVKGLQCSYVLISATSFIMREASKVLLGAHALLANGYVMSRAGSSQVALLAHSFNVPVLVCCETHKFSERVQTDAFVYNELGDPEEFIPKEKWGNYSNLTPLSLAYDVTPPELVTAVVTELAILPCTSVPVILRIKPSESLM</sequence>
<keyword evidence="4" id="KW-0396">Initiation factor</keyword>
<protein>
    <recommendedName>
        <fullName evidence="6">Translation initiation factor eIF2B subunit delta</fullName>
    </recommendedName>
    <alternativeName>
        <fullName evidence="7">eIF2B GDP-GTP exchange factor subunit delta</fullName>
    </alternativeName>
</protein>
<keyword evidence="5" id="KW-0648">Protein biosynthesis</keyword>
<evidence type="ECO:0000256" key="9">
    <source>
        <dbReference type="RuleBase" id="RU003814"/>
    </source>
</evidence>
<comment type="subunit">
    <text evidence="8">Component of the translation initiation factor 2B (eIF2B) complex which is a heterodecamer of two sets of five different subunits: alpha, beta, gamma, delta and epsilon. Subunits alpha, beta and delta comprise a regulatory subcomplex and subunits epsilon and gamma comprise a catalytic subcomplex. Within the complex, the hexameric regulatory complex resides at the center, with the two heterodimeric catalytic subcomplexes bound on opposite sides.</text>
</comment>